<sequence>MVGVAVADYIKTNADTPVIIFEKEARLGGKIRTSYAGSQTNGGSVRATSEVAAVRGGGDGVSAAGGGYVLGAGGVVPQELGACYTSPDYTRINALLEELNLGDQVDTVPPRYVHASSGSAGVSLAQYTLTFLLQLPAVAAQLPAGCYDGSVDMTTVCAPSVVGICLTKLALYGARHAEIFGDYASGGRLPRIADLSVIDGTFGEWLDREDFTELRPILDIFQESQGYGALDVIPAYYGLLWSTPQALKLTEQQLTGATGGEDLDPKILVPGFSELVERLALRSGADVDAAGAYAKTPCGRVVLNVPVPDVEAQDLLALTDAEAAILGDLGRCNEWQTYLLRAEDPGDLMYVDTWPANYVRPGELATTRFTARFVDDAEGNDGPEEFVALALNSSGVDEADVRARVVGEAEALGATGVAVVDSFRAPNYNCRFSREGVQRGKPWDLDDLQGADAVFFVGGSYVFEAMEPILAHVQDAGGVGEAVVAHILAAAPSPAPTAPGGDDDDDGSKEWLYFAAGVGLVVMLALAAIVIGYGTHVQHKRQIREIQAKKAVELAAAPGTMA</sequence>
<comment type="caution">
    <text evidence="2">The sequence shown here is derived from an EMBL/GenBank/DDBJ whole genome shotgun (WGS) entry which is preliminary data.</text>
</comment>
<keyword evidence="3" id="KW-1185">Reference proteome</keyword>
<reference evidence="2 3" key="1">
    <citation type="submission" date="2024-03" db="EMBL/GenBank/DDBJ databases">
        <title>Aureococcus anophagefferens CCMP1851 and Kratosvirus quantuckense: Draft genome of a second virus-susceptible host strain in the model system.</title>
        <authorList>
            <person name="Chase E."/>
            <person name="Truchon A.R."/>
            <person name="Schepens W."/>
            <person name="Wilhelm S.W."/>
        </authorList>
    </citation>
    <scope>NUCLEOTIDE SEQUENCE [LARGE SCALE GENOMIC DNA]</scope>
    <source>
        <strain evidence="2 3">CCMP1851</strain>
    </source>
</reference>
<proteinExistence type="predicted"/>
<evidence type="ECO:0000313" key="2">
    <source>
        <dbReference type="EMBL" id="KAK7253628.1"/>
    </source>
</evidence>
<dbReference type="EMBL" id="JBBJCI010000034">
    <property type="protein sequence ID" value="KAK7253628.1"/>
    <property type="molecule type" value="Genomic_DNA"/>
</dbReference>
<feature type="transmembrane region" description="Helical" evidence="1">
    <location>
        <begin position="511"/>
        <end position="534"/>
    </location>
</feature>
<dbReference type="Proteomes" id="UP001363151">
    <property type="component" value="Unassembled WGS sequence"/>
</dbReference>
<dbReference type="Gene3D" id="1.10.405.20">
    <property type="match status" value="1"/>
</dbReference>
<keyword evidence="1" id="KW-1133">Transmembrane helix</keyword>
<protein>
    <recommendedName>
        <fullName evidence="4">Amine oxidase domain-containing protein</fullName>
    </recommendedName>
</protein>
<gene>
    <name evidence="2" type="ORF">SO694_00002053</name>
</gene>
<evidence type="ECO:0000313" key="3">
    <source>
        <dbReference type="Proteomes" id="UP001363151"/>
    </source>
</evidence>
<evidence type="ECO:0008006" key="4">
    <source>
        <dbReference type="Google" id="ProtNLM"/>
    </source>
</evidence>
<keyword evidence="1" id="KW-0812">Transmembrane</keyword>
<keyword evidence="1" id="KW-0472">Membrane</keyword>
<evidence type="ECO:0000256" key="1">
    <source>
        <dbReference type="SAM" id="Phobius"/>
    </source>
</evidence>
<organism evidence="2 3">
    <name type="scientific">Aureococcus anophagefferens</name>
    <name type="common">Harmful bloom alga</name>
    <dbReference type="NCBI Taxonomy" id="44056"/>
    <lineage>
        <taxon>Eukaryota</taxon>
        <taxon>Sar</taxon>
        <taxon>Stramenopiles</taxon>
        <taxon>Ochrophyta</taxon>
        <taxon>Pelagophyceae</taxon>
        <taxon>Pelagomonadales</taxon>
        <taxon>Pelagomonadaceae</taxon>
        <taxon>Aureococcus</taxon>
    </lineage>
</organism>
<accession>A0ABR1GD04</accession>
<name>A0ABR1GD04_AURAN</name>